<sequence>MAMMKYGGNELETGLGRGTYRKGKRWEGAHQNVVGRTNCELSSTILPSSTDSHSPPREGRPSYVTTRLATPRHLTELHQLGLVCPLGSSHIREPLLCRSDRFALVTSSPLPRLAQAGRQVPQTDRQTCGRRNICWAEERGNFPWKLEHSPQRWIFTA</sequence>
<organism evidence="2 3">
    <name type="scientific">Morchella conica CCBAS932</name>
    <dbReference type="NCBI Taxonomy" id="1392247"/>
    <lineage>
        <taxon>Eukaryota</taxon>
        <taxon>Fungi</taxon>
        <taxon>Dikarya</taxon>
        <taxon>Ascomycota</taxon>
        <taxon>Pezizomycotina</taxon>
        <taxon>Pezizomycetes</taxon>
        <taxon>Pezizales</taxon>
        <taxon>Morchellaceae</taxon>
        <taxon>Morchella</taxon>
    </lineage>
</organism>
<name>A0A3N4KKE4_9PEZI</name>
<dbReference type="AlphaFoldDB" id="A0A3N4KKE4"/>
<proteinExistence type="predicted"/>
<protein>
    <submittedName>
        <fullName evidence="2">Uncharacterized protein</fullName>
    </submittedName>
</protein>
<feature type="region of interest" description="Disordered" evidence="1">
    <location>
        <begin position="44"/>
        <end position="63"/>
    </location>
</feature>
<evidence type="ECO:0000256" key="1">
    <source>
        <dbReference type="SAM" id="MobiDB-lite"/>
    </source>
</evidence>
<accession>A0A3N4KKE4</accession>
<reference evidence="2 3" key="1">
    <citation type="journal article" date="2018" name="Nat. Ecol. Evol.">
        <title>Pezizomycetes genomes reveal the molecular basis of ectomycorrhizal truffle lifestyle.</title>
        <authorList>
            <person name="Murat C."/>
            <person name="Payen T."/>
            <person name="Noel B."/>
            <person name="Kuo A."/>
            <person name="Morin E."/>
            <person name="Chen J."/>
            <person name="Kohler A."/>
            <person name="Krizsan K."/>
            <person name="Balestrini R."/>
            <person name="Da Silva C."/>
            <person name="Montanini B."/>
            <person name="Hainaut M."/>
            <person name="Levati E."/>
            <person name="Barry K.W."/>
            <person name="Belfiori B."/>
            <person name="Cichocki N."/>
            <person name="Clum A."/>
            <person name="Dockter R.B."/>
            <person name="Fauchery L."/>
            <person name="Guy J."/>
            <person name="Iotti M."/>
            <person name="Le Tacon F."/>
            <person name="Lindquist E.A."/>
            <person name="Lipzen A."/>
            <person name="Malagnac F."/>
            <person name="Mello A."/>
            <person name="Molinier V."/>
            <person name="Miyauchi S."/>
            <person name="Poulain J."/>
            <person name="Riccioni C."/>
            <person name="Rubini A."/>
            <person name="Sitrit Y."/>
            <person name="Splivallo R."/>
            <person name="Traeger S."/>
            <person name="Wang M."/>
            <person name="Zifcakova L."/>
            <person name="Wipf D."/>
            <person name="Zambonelli A."/>
            <person name="Paolocci F."/>
            <person name="Nowrousian M."/>
            <person name="Ottonello S."/>
            <person name="Baldrian P."/>
            <person name="Spatafora J.W."/>
            <person name="Henrissat B."/>
            <person name="Nagy L.G."/>
            <person name="Aury J.M."/>
            <person name="Wincker P."/>
            <person name="Grigoriev I.V."/>
            <person name="Bonfante P."/>
            <person name="Martin F.M."/>
        </authorList>
    </citation>
    <scope>NUCLEOTIDE SEQUENCE [LARGE SCALE GENOMIC DNA]</scope>
    <source>
        <strain evidence="2 3">CCBAS932</strain>
    </source>
</reference>
<dbReference type="InParanoid" id="A0A3N4KKE4"/>
<gene>
    <name evidence="2" type="ORF">P167DRAFT_233057</name>
</gene>
<feature type="compositionally biased region" description="Polar residues" evidence="1">
    <location>
        <begin position="44"/>
        <end position="53"/>
    </location>
</feature>
<keyword evidence="3" id="KW-1185">Reference proteome</keyword>
<dbReference type="EMBL" id="ML119138">
    <property type="protein sequence ID" value="RPB11033.1"/>
    <property type="molecule type" value="Genomic_DNA"/>
</dbReference>
<evidence type="ECO:0000313" key="3">
    <source>
        <dbReference type="Proteomes" id="UP000277580"/>
    </source>
</evidence>
<evidence type="ECO:0000313" key="2">
    <source>
        <dbReference type="EMBL" id="RPB11033.1"/>
    </source>
</evidence>
<dbReference type="Proteomes" id="UP000277580">
    <property type="component" value="Unassembled WGS sequence"/>
</dbReference>